<dbReference type="RefSeq" id="XP_013235201.1">
    <property type="nucleotide sequence ID" value="XM_013379747.1"/>
</dbReference>
<dbReference type="Proteomes" id="UP000030747">
    <property type="component" value="Unassembled WGS sequence"/>
</dbReference>
<dbReference type="VEuPathDB" id="ToxoDB:ETH_00038340"/>
<sequence length="198" mass="23478">MFGLDLKDPGRYFALWDFLKKESSLSNSSNSNSSSSRRERCLTESPSLLRLSLEVSLLSQSRERTIEVLREMYIHRVYPTPQLASQLAAAARQVTEVHLLLRNLLLLQQHEEYSKQQRRQQLLQTRIDEHELEVYRQGRPSVRSNETEQQQIRRRFFEKMDRKPKPWLPLSEFIKKKQKGGEEYAKRHDRPSPNTLDI</sequence>
<gene>
    <name evidence="2" type="ORF">ETH_00038340</name>
</gene>
<dbReference type="AlphaFoldDB" id="U6L254"/>
<proteinExistence type="predicted"/>
<feature type="region of interest" description="Disordered" evidence="1">
    <location>
        <begin position="178"/>
        <end position="198"/>
    </location>
</feature>
<organism evidence="2 3">
    <name type="scientific">Eimeria tenella</name>
    <name type="common">Coccidian parasite</name>
    <dbReference type="NCBI Taxonomy" id="5802"/>
    <lineage>
        <taxon>Eukaryota</taxon>
        <taxon>Sar</taxon>
        <taxon>Alveolata</taxon>
        <taxon>Apicomplexa</taxon>
        <taxon>Conoidasida</taxon>
        <taxon>Coccidia</taxon>
        <taxon>Eucoccidiorida</taxon>
        <taxon>Eimeriorina</taxon>
        <taxon>Eimeriidae</taxon>
        <taxon>Eimeria</taxon>
    </lineage>
</organism>
<reference evidence="2" key="2">
    <citation type="submission" date="2013-10" db="EMBL/GenBank/DDBJ databases">
        <authorList>
            <person name="Aslett M."/>
        </authorList>
    </citation>
    <scope>NUCLEOTIDE SEQUENCE [LARGE SCALE GENOMIC DNA]</scope>
    <source>
        <strain evidence="2">Houghton</strain>
    </source>
</reference>
<name>U6L254_EIMTE</name>
<dbReference type="VEuPathDB" id="ToxoDB:ETH2_1014400"/>
<evidence type="ECO:0000313" key="3">
    <source>
        <dbReference type="Proteomes" id="UP000030747"/>
    </source>
</evidence>
<dbReference type="OMA" id="PQMSEEM"/>
<dbReference type="OrthoDB" id="185373at2759"/>
<protein>
    <submittedName>
        <fullName evidence="2">Pentatricopeptide repeat-containing protein PFL1605w, related</fullName>
    </submittedName>
</protein>
<evidence type="ECO:0000256" key="1">
    <source>
        <dbReference type="SAM" id="MobiDB-lite"/>
    </source>
</evidence>
<evidence type="ECO:0000313" key="2">
    <source>
        <dbReference type="EMBL" id="CDJ44452.1"/>
    </source>
</evidence>
<dbReference type="EMBL" id="HG677108">
    <property type="protein sequence ID" value="CDJ44452.1"/>
    <property type="molecule type" value="Genomic_DNA"/>
</dbReference>
<dbReference type="GeneID" id="25256709"/>
<accession>U6L254</accession>
<keyword evidence="3" id="KW-1185">Reference proteome</keyword>
<reference evidence="2" key="1">
    <citation type="submission" date="2013-10" db="EMBL/GenBank/DDBJ databases">
        <title>Genomic analysis of the causative agents of coccidiosis in chickens.</title>
        <authorList>
            <person name="Reid A.J."/>
            <person name="Blake D."/>
            <person name="Billington K."/>
            <person name="Browne H."/>
            <person name="Dunn M."/>
            <person name="Hung S."/>
            <person name="Kawahara F."/>
            <person name="Miranda-Saavedra D."/>
            <person name="Mourier T."/>
            <person name="Nagra H."/>
            <person name="Otto T.D."/>
            <person name="Rawlings N."/>
            <person name="Sanchez A."/>
            <person name="Sanders M."/>
            <person name="Subramaniam C."/>
            <person name="Tay Y."/>
            <person name="Dear P."/>
            <person name="Doerig C."/>
            <person name="Gruber A."/>
            <person name="Parkinson J."/>
            <person name="Shirley M."/>
            <person name="Wan K.L."/>
            <person name="Berriman M."/>
            <person name="Tomley F."/>
            <person name="Pain A."/>
        </authorList>
    </citation>
    <scope>NUCLEOTIDE SEQUENCE [LARGE SCALE GENOMIC DNA]</scope>
    <source>
        <strain evidence="2">Houghton</strain>
    </source>
</reference>